<accession>A0ABV9M9R4</accession>
<dbReference type="InterPro" id="IPR003772">
    <property type="entry name" value="YceD"/>
</dbReference>
<feature type="compositionally biased region" description="Basic and acidic residues" evidence="1">
    <location>
        <begin position="152"/>
        <end position="168"/>
    </location>
</feature>
<gene>
    <name evidence="2" type="ORF">ACFO5U_06750</name>
</gene>
<protein>
    <submittedName>
        <fullName evidence="2">YceD family protein</fullName>
    </submittedName>
</protein>
<keyword evidence="3" id="KW-1185">Reference proteome</keyword>
<name>A0ABV9M9R4_9BACL</name>
<comment type="caution">
    <text evidence="2">The sequence shown here is derived from an EMBL/GenBank/DDBJ whole genome shotgun (WGS) entry which is preliminary data.</text>
</comment>
<sequence>MKIAIQQLQKYRKDGMPIDEFVQLDEVKSRNSDIRAISPVHVTGHCTIGSQQMTCMLHLEGTLTLPCARTWEDVEFPISIDTVEIFNWSEKGQEEGDDEYVHAVTTEVIDLRPILEELIALEVPIQVFKENSEQSVIKGGKDWDYLTDEEVQAEKEQAQSKPDPRLADLAKYFDQTDE</sequence>
<dbReference type="RefSeq" id="WP_377277791.1">
    <property type="nucleotide sequence ID" value="NZ_JBHSGL010000005.1"/>
</dbReference>
<dbReference type="EMBL" id="JBHSGL010000005">
    <property type="protein sequence ID" value="MFC4712547.1"/>
    <property type="molecule type" value="Genomic_DNA"/>
</dbReference>
<dbReference type="Proteomes" id="UP001595932">
    <property type="component" value="Unassembled WGS sequence"/>
</dbReference>
<dbReference type="Pfam" id="PF02620">
    <property type="entry name" value="YceD"/>
    <property type="match status" value="1"/>
</dbReference>
<evidence type="ECO:0000313" key="2">
    <source>
        <dbReference type="EMBL" id="MFC4712547.1"/>
    </source>
</evidence>
<evidence type="ECO:0000256" key="1">
    <source>
        <dbReference type="SAM" id="MobiDB-lite"/>
    </source>
</evidence>
<evidence type="ECO:0000313" key="3">
    <source>
        <dbReference type="Proteomes" id="UP001595932"/>
    </source>
</evidence>
<organism evidence="2 3">
    <name type="scientific">Planococcus dechangensis</name>
    <dbReference type="NCBI Taxonomy" id="1176255"/>
    <lineage>
        <taxon>Bacteria</taxon>
        <taxon>Bacillati</taxon>
        <taxon>Bacillota</taxon>
        <taxon>Bacilli</taxon>
        <taxon>Bacillales</taxon>
        <taxon>Caryophanaceae</taxon>
        <taxon>Planococcus</taxon>
    </lineage>
</organism>
<feature type="region of interest" description="Disordered" evidence="1">
    <location>
        <begin position="152"/>
        <end position="178"/>
    </location>
</feature>
<reference evidence="3" key="1">
    <citation type="journal article" date="2019" name="Int. J. Syst. Evol. Microbiol.">
        <title>The Global Catalogue of Microorganisms (GCM) 10K type strain sequencing project: providing services to taxonomists for standard genome sequencing and annotation.</title>
        <authorList>
            <consortium name="The Broad Institute Genomics Platform"/>
            <consortium name="The Broad Institute Genome Sequencing Center for Infectious Disease"/>
            <person name="Wu L."/>
            <person name="Ma J."/>
        </authorList>
    </citation>
    <scope>NUCLEOTIDE SEQUENCE [LARGE SCALE GENOMIC DNA]</scope>
    <source>
        <strain evidence="3">CGMCC 1.12151</strain>
    </source>
</reference>
<proteinExistence type="predicted"/>